<sequence>MLSFIMPLQEMNCVPINSGYTKITYKGCRTCARTASNFLALHQIINDADTQSKSYGELLLSLLKVECASSIEDQLPQKLCTKCASLLKKVYIFIGEAEKRHEELMQYLCGITAQNCLQEIPIDLPQQKEMQIKADPDITESSHNLLELIEVQIKTEPQLSEEAFPLTKGRSKQADALITSNLNHNNDCNTDQQTLSDYRLKNECNDTSDALSVAEDDVKDFKLPQASLAIRCDMCDKVYDNSIALKKHKTYAHMPEEQKIPCALCSYKSSRPSVIRLHLKNMHGPEMVDKYFKPRRVLKGNLFCALCPKRYSSKDNLQKHIKKVHNNDNSVKKTDHKTKNKSDQIFLCTFCGQSFAEKGTLKMDVTSDNSGIVETKEIRCRTCIKPASSYQSLQQTINEIDIHSKTYGDLLSDLLQTDYASIEDHLPQKICKKCASLLKKIYAFILEAHKRQEELMQHLGGVTTRNCLREIPIDLPPTKEVQIKTDLEETEEPYGLLELVKVHIKTESHITEAKCKKEQTDVSSKCSLNPDSDSITENSDYRPKKICNDTNDVLSTTEDETKEDFRISQTFLAVRCDICDKVYDNAVALKKHKTYTHMPEEQKIPCALCSFRSSRTSAIKVHLRTIHGPEMVDKYFKPRKAKGSFYCTLCPKRYSRKDDLQKHVKKVHINGENVEKKRKSEQKCQKKANQVYLCAFCGQSFAENGTLSKHVRIHTGDSPFKCEFCEKAFKRSECLRYHLVTHSDEKPHICSECGKSFKRKDKLRTHMRVHSELRPYKCNECEKTFKYSSVLKTHMQIHTGQTPFTCRICGENFSLRTSLNIHCAKSGHLQ</sequence>
<evidence type="ECO:0000313" key="14">
    <source>
        <dbReference type="EnsemblMetazoa" id="GMOY000998-PA"/>
    </source>
</evidence>
<dbReference type="Gene3D" id="3.40.1800.20">
    <property type="match status" value="1"/>
</dbReference>
<evidence type="ECO:0000259" key="12">
    <source>
        <dbReference type="PROSITE" id="PS50157"/>
    </source>
</evidence>
<dbReference type="VEuPathDB" id="VectorBase:GMOY000998"/>
<keyword evidence="9" id="KW-0539">Nucleus</keyword>
<evidence type="ECO:0000256" key="9">
    <source>
        <dbReference type="ARBA" id="ARBA00023242"/>
    </source>
</evidence>
<evidence type="ECO:0000256" key="10">
    <source>
        <dbReference type="PROSITE-ProRule" id="PRU00042"/>
    </source>
</evidence>
<dbReference type="SUPFAM" id="SSF57667">
    <property type="entry name" value="beta-beta-alpha zinc fingers"/>
    <property type="match status" value="4"/>
</dbReference>
<dbReference type="PANTHER" id="PTHR24379:SF121">
    <property type="entry name" value="C2H2-TYPE DOMAIN-CONTAINING PROTEIN"/>
    <property type="match status" value="1"/>
</dbReference>
<feature type="domain" description="ZAD" evidence="13">
    <location>
        <begin position="378"/>
        <end position="458"/>
    </location>
</feature>
<dbReference type="PANTHER" id="PTHR24379">
    <property type="entry name" value="KRAB AND ZINC FINGER DOMAIN-CONTAINING"/>
    <property type="match status" value="1"/>
</dbReference>
<evidence type="ECO:0000256" key="3">
    <source>
        <dbReference type="ARBA" id="ARBA00022723"/>
    </source>
</evidence>
<feature type="domain" description="ZAD" evidence="13">
    <location>
        <begin position="26"/>
        <end position="107"/>
    </location>
</feature>
<keyword evidence="5 10" id="KW-0863">Zinc-finger</keyword>
<dbReference type="PROSITE" id="PS00028">
    <property type="entry name" value="ZINC_FINGER_C2H2_1"/>
    <property type="match status" value="9"/>
</dbReference>
<feature type="domain" description="C2H2-type" evidence="12">
    <location>
        <begin position="748"/>
        <end position="775"/>
    </location>
</feature>
<dbReference type="EMBL" id="CCAG010006243">
    <property type="status" value="NOT_ANNOTATED_CDS"/>
    <property type="molecule type" value="Genomic_DNA"/>
</dbReference>
<keyword evidence="8" id="KW-0804">Transcription</keyword>
<feature type="domain" description="C2H2-type" evidence="12">
    <location>
        <begin position="776"/>
        <end position="803"/>
    </location>
</feature>
<dbReference type="PROSITE" id="PS51915">
    <property type="entry name" value="ZAD"/>
    <property type="match status" value="2"/>
</dbReference>
<organism evidence="14 15">
    <name type="scientific">Glossina morsitans morsitans</name>
    <name type="common">Savannah tsetse fly</name>
    <dbReference type="NCBI Taxonomy" id="37546"/>
    <lineage>
        <taxon>Eukaryota</taxon>
        <taxon>Metazoa</taxon>
        <taxon>Ecdysozoa</taxon>
        <taxon>Arthropoda</taxon>
        <taxon>Hexapoda</taxon>
        <taxon>Insecta</taxon>
        <taxon>Pterygota</taxon>
        <taxon>Neoptera</taxon>
        <taxon>Endopterygota</taxon>
        <taxon>Diptera</taxon>
        <taxon>Brachycera</taxon>
        <taxon>Muscomorpha</taxon>
        <taxon>Hippoboscoidea</taxon>
        <taxon>Glossinidae</taxon>
        <taxon>Glossina</taxon>
    </lineage>
</organism>
<dbReference type="FunFam" id="3.30.160.60:FF:000515">
    <property type="entry name" value="early growth response protein 4"/>
    <property type="match status" value="1"/>
</dbReference>
<comment type="similarity">
    <text evidence="2">Belongs to the krueppel C2H2-type zinc-finger protein family.</text>
</comment>
<dbReference type="Pfam" id="PF13894">
    <property type="entry name" value="zf-C2H2_4"/>
    <property type="match status" value="1"/>
</dbReference>
<accession>A0A1B0FBR9</accession>
<dbReference type="GO" id="GO:0008270">
    <property type="term" value="F:zinc ion binding"/>
    <property type="evidence" value="ECO:0007669"/>
    <property type="project" value="UniProtKB-UniRule"/>
</dbReference>
<feature type="binding site" evidence="11">
    <location>
        <position position="31"/>
    </location>
    <ligand>
        <name>Zn(2+)</name>
        <dbReference type="ChEBI" id="CHEBI:29105"/>
    </ligand>
</feature>
<dbReference type="InterPro" id="IPR036236">
    <property type="entry name" value="Znf_C2H2_sf"/>
</dbReference>
<evidence type="ECO:0000256" key="8">
    <source>
        <dbReference type="ARBA" id="ARBA00023163"/>
    </source>
</evidence>
<evidence type="ECO:0000256" key="6">
    <source>
        <dbReference type="ARBA" id="ARBA00022833"/>
    </source>
</evidence>
<dbReference type="PROSITE" id="PS50157">
    <property type="entry name" value="ZINC_FINGER_C2H2_2"/>
    <property type="match status" value="9"/>
</dbReference>
<evidence type="ECO:0000256" key="2">
    <source>
        <dbReference type="ARBA" id="ARBA00006991"/>
    </source>
</evidence>
<feature type="binding site" evidence="11">
    <location>
        <position position="28"/>
    </location>
    <ligand>
        <name>Zn(2+)</name>
        <dbReference type="ChEBI" id="CHEBI:29105"/>
    </ligand>
</feature>
<evidence type="ECO:0000313" key="15">
    <source>
        <dbReference type="Proteomes" id="UP000092444"/>
    </source>
</evidence>
<dbReference type="InterPro" id="IPR012934">
    <property type="entry name" value="Znf_AD"/>
</dbReference>
<feature type="binding site" evidence="11">
    <location>
        <position position="383"/>
    </location>
    <ligand>
        <name>Zn(2+)</name>
        <dbReference type="ChEBI" id="CHEBI:29105"/>
    </ligand>
</feature>
<dbReference type="Pfam" id="PF13912">
    <property type="entry name" value="zf-C2H2_6"/>
    <property type="match status" value="1"/>
</dbReference>
<reference evidence="14" key="1">
    <citation type="submission" date="2020-05" db="UniProtKB">
        <authorList>
            <consortium name="EnsemblMetazoa"/>
        </authorList>
    </citation>
    <scope>IDENTIFICATION</scope>
    <source>
        <strain evidence="14">Yale</strain>
    </source>
</reference>
<evidence type="ECO:0000256" key="4">
    <source>
        <dbReference type="ARBA" id="ARBA00022737"/>
    </source>
</evidence>
<evidence type="ECO:0000256" key="5">
    <source>
        <dbReference type="ARBA" id="ARBA00022771"/>
    </source>
</evidence>
<feature type="domain" description="C2H2-type" evidence="12">
    <location>
        <begin position="230"/>
        <end position="258"/>
    </location>
</feature>
<evidence type="ECO:0000259" key="13">
    <source>
        <dbReference type="PROSITE" id="PS51915"/>
    </source>
</evidence>
<feature type="domain" description="C2H2-type" evidence="12">
    <location>
        <begin position="804"/>
        <end position="830"/>
    </location>
</feature>
<feature type="domain" description="C2H2-type" evidence="12">
    <location>
        <begin position="645"/>
        <end position="673"/>
    </location>
</feature>
<evidence type="ECO:0000256" key="11">
    <source>
        <dbReference type="PROSITE-ProRule" id="PRU01263"/>
    </source>
</evidence>
<feature type="binding site" evidence="11">
    <location>
        <position position="434"/>
    </location>
    <ligand>
        <name>Zn(2+)</name>
        <dbReference type="ChEBI" id="CHEBI:29105"/>
    </ligand>
</feature>
<dbReference type="EnsemblMetazoa" id="GMOY000998-RA">
    <property type="protein sequence ID" value="GMOY000998-PA"/>
    <property type="gene ID" value="GMOY000998"/>
</dbReference>
<dbReference type="SMART" id="SM00355">
    <property type="entry name" value="ZnF_C2H2"/>
    <property type="match status" value="11"/>
</dbReference>
<feature type="domain" description="C2H2-type" evidence="12">
    <location>
        <begin position="692"/>
        <end position="719"/>
    </location>
</feature>
<evidence type="ECO:0000256" key="1">
    <source>
        <dbReference type="ARBA" id="ARBA00004123"/>
    </source>
</evidence>
<protein>
    <submittedName>
        <fullName evidence="14">Uncharacterized protein</fullName>
    </submittedName>
</protein>
<keyword evidence="15" id="KW-1185">Reference proteome</keyword>
<dbReference type="Proteomes" id="UP000092444">
    <property type="component" value="Unassembled WGS sequence"/>
</dbReference>
<name>A0A1B0FBR9_GLOMM</name>
<feature type="binding site" evidence="11">
    <location>
        <position position="80"/>
    </location>
    <ligand>
        <name>Zn(2+)</name>
        <dbReference type="ChEBI" id="CHEBI:29105"/>
    </ligand>
</feature>
<dbReference type="Pfam" id="PF00096">
    <property type="entry name" value="zf-C2H2"/>
    <property type="match status" value="4"/>
</dbReference>
<keyword evidence="7" id="KW-0805">Transcription regulation</keyword>
<dbReference type="STRING" id="37546.A0A1B0FBR9"/>
<dbReference type="GO" id="GO:0005634">
    <property type="term" value="C:nucleus"/>
    <property type="evidence" value="ECO:0007669"/>
    <property type="project" value="UniProtKB-SubCell"/>
</dbReference>
<feature type="binding site" evidence="11">
    <location>
        <position position="380"/>
    </location>
    <ligand>
        <name>Zn(2+)</name>
        <dbReference type="ChEBI" id="CHEBI:29105"/>
    </ligand>
</feature>
<dbReference type="SMART" id="SM00868">
    <property type="entry name" value="zf-AD"/>
    <property type="match status" value="2"/>
</dbReference>
<comment type="subcellular location">
    <subcellularLocation>
        <location evidence="1">Nucleus</location>
    </subcellularLocation>
</comment>
<feature type="domain" description="C2H2-type" evidence="12">
    <location>
        <begin position="720"/>
        <end position="747"/>
    </location>
</feature>
<feature type="domain" description="C2H2-type" evidence="12">
    <location>
        <begin position="302"/>
        <end position="330"/>
    </location>
</feature>
<dbReference type="SUPFAM" id="SSF57716">
    <property type="entry name" value="Glucocorticoid receptor-like (DNA-binding domain)"/>
    <property type="match status" value="2"/>
</dbReference>
<proteinExistence type="inferred from homology"/>
<evidence type="ECO:0000256" key="7">
    <source>
        <dbReference type="ARBA" id="ARBA00023015"/>
    </source>
</evidence>
<keyword evidence="6 11" id="KW-0862">Zinc</keyword>
<dbReference type="FunFam" id="3.30.160.60:FF:000017">
    <property type="entry name" value="zinc finger protein 62 homolog"/>
    <property type="match status" value="1"/>
</dbReference>
<feature type="binding site" evidence="11">
    <location>
        <position position="83"/>
    </location>
    <ligand>
        <name>Zn(2+)</name>
        <dbReference type="ChEBI" id="CHEBI:29105"/>
    </ligand>
</feature>
<feature type="binding site" evidence="11">
    <location>
        <position position="431"/>
    </location>
    <ligand>
        <name>Zn(2+)</name>
        <dbReference type="ChEBI" id="CHEBI:29105"/>
    </ligand>
</feature>
<keyword evidence="4" id="KW-0677">Repeat</keyword>
<dbReference type="PhylomeDB" id="A0A1B0FBR9"/>
<dbReference type="InterPro" id="IPR013087">
    <property type="entry name" value="Znf_C2H2_type"/>
</dbReference>
<feature type="domain" description="C2H2-type" evidence="12">
    <location>
        <begin position="574"/>
        <end position="602"/>
    </location>
</feature>
<dbReference type="Pfam" id="PF07776">
    <property type="entry name" value="zf-AD"/>
    <property type="match status" value="2"/>
</dbReference>
<dbReference type="AlphaFoldDB" id="A0A1B0FBR9"/>
<keyword evidence="3 11" id="KW-0479">Metal-binding</keyword>
<dbReference type="Gene3D" id="3.30.160.60">
    <property type="entry name" value="Classic Zinc Finger"/>
    <property type="match status" value="9"/>
</dbReference>